<dbReference type="Gene3D" id="3.30.460.10">
    <property type="entry name" value="Beta Polymerase, domain 2"/>
    <property type="match status" value="1"/>
</dbReference>
<comment type="function">
    <text evidence="2">Functions as a ribosomal silencing factor. Interacts with ribosomal protein uL14 (rplN), blocking formation of intersubunit bridge B8. Prevents association of the 30S and 50S ribosomal subunits and the formation of functional ribosomes, thus repressing translation.</text>
</comment>
<dbReference type="HAMAP" id="MF_01477">
    <property type="entry name" value="Iojap_RsfS"/>
    <property type="match status" value="1"/>
</dbReference>
<evidence type="ECO:0000256" key="2">
    <source>
        <dbReference type="HAMAP-Rule" id="MF_01477"/>
    </source>
</evidence>
<accession>A0A084JLI9</accession>
<sequence>MNQSVEMVKTAYAALSDKKGEDIRVIDICKVSVMADYFIIASGNNANQVQAMVDNVEEELGKKGFVCKQVEGYQSANWILMDYGDIIVHVFDRENRLFYDLERIWRDGKKIEAEELEALS</sequence>
<keyword evidence="2" id="KW-0963">Cytoplasm</keyword>
<dbReference type="GO" id="GO:0043023">
    <property type="term" value="F:ribosomal large subunit binding"/>
    <property type="evidence" value="ECO:0007669"/>
    <property type="project" value="TreeGrafter"/>
</dbReference>
<reference evidence="3 4" key="1">
    <citation type="submission" date="2014-07" db="EMBL/GenBank/DDBJ databases">
        <title>Draft genome of Clostridium celerecrescens 152B isolated from sediments associated with methane hydrate from Krishna Godavari basin.</title>
        <authorList>
            <person name="Honkalas V.S."/>
            <person name="Dabir A.P."/>
            <person name="Arora P."/>
            <person name="Dhakephalkar P.K."/>
        </authorList>
    </citation>
    <scope>NUCLEOTIDE SEQUENCE [LARGE SCALE GENOMIC DNA]</scope>
    <source>
        <strain evidence="3 4">152B</strain>
    </source>
</reference>
<gene>
    <name evidence="2" type="primary">rsfS</name>
    <name evidence="3" type="ORF">IO98_14260</name>
</gene>
<dbReference type="OrthoDB" id="9793681at2"/>
<dbReference type="GO" id="GO:0005737">
    <property type="term" value="C:cytoplasm"/>
    <property type="evidence" value="ECO:0007669"/>
    <property type="project" value="UniProtKB-SubCell"/>
</dbReference>
<comment type="similarity">
    <text evidence="1 2">Belongs to the Iojap/RsfS family.</text>
</comment>
<proteinExistence type="inferred from homology"/>
<dbReference type="RefSeq" id="WP_038282048.1">
    <property type="nucleotide sequence ID" value="NZ_JPME01000015.1"/>
</dbReference>
<dbReference type="AlphaFoldDB" id="A0A084JLI9"/>
<dbReference type="SUPFAM" id="SSF81301">
    <property type="entry name" value="Nucleotidyltransferase"/>
    <property type="match status" value="1"/>
</dbReference>
<dbReference type="PANTHER" id="PTHR21043:SF0">
    <property type="entry name" value="MITOCHONDRIAL ASSEMBLY OF RIBOSOMAL LARGE SUBUNIT PROTEIN 1"/>
    <property type="match status" value="1"/>
</dbReference>
<dbReference type="Pfam" id="PF02410">
    <property type="entry name" value="RsfS"/>
    <property type="match status" value="1"/>
</dbReference>
<dbReference type="GO" id="GO:0042256">
    <property type="term" value="P:cytosolic ribosome assembly"/>
    <property type="evidence" value="ECO:0007669"/>
    <property type="project" value="UniProtKB-UniRule"/>
</dbReference>
<name>A0A084JLI9_9FIRM</name>
<evidence type="ECO:0000313" key="4">
    <source>
        <dbReference type="Proteomes" id="UP000028525"/>
    </source>
</evidence>
<dbReference type="InterPro" id="IPR004394">
    <property type="entry name" value="Iojap/RsfS/C7orf30"/>
</dbReference>
<dbReference type="GO" id="GO:0090071">
    <property type="term" value="P:negative regulation of ribosome biogenesis"/>
    <property type="evidence" value="ECO:0007669"/>
    <property type="project" value="UniProtKB-UniRule"/>
</dbReference>
<keyword evidence="2" id="KW-0678">Repressor</keyword>
<dbReference type="PANTHER" id="PTHR21043">
    <property type="entry name" value="IOJAP SUPERFAMILY ORTHOLOG"/>
    <property type="match status" value="1"/>
</dbReference>
<dbReference type="GO" id="GO:0017148">
    <property type="term" value="P:negative regulation of translation"/>
    <property type="evidence" value="ECO:0007669"/>
    <property type="project" value="UniProtKB-UniRule"/>
</dbReference>
<dbReference type="STRING" id="29354.IO98_14260"/>
<dbReference type="Proteomes" id="UP000028525">
    <property type="component" value="Unassembled WGS sequence"/>
</dbReference>
<organism evidence="3 4">
    <name type="scientific">Lacrimispora celerecrescens</name>
    <dbReference type="NCBI Taxonomy" id="29354"/>
    <lineage>
        <taxon>Bacteria</taxon>
        <taxon>Bacillati</taxon>
        <taxon>Bacillota</taxon>
        <taxon>Clostridia</taxon>
        <taxon>Lachnospirales</taxon>
        <taxon>Lachnospiraceae</taxon>
        <taxon>Lacrimispora</taxon>
    </lineage>
</organism>
<evidence type="ECO:0000313" key="3">
    <source>
        <dbReference type="EMBL" id="KEZ89823.1"/>
    </source>
</evidence>
<keyword evidence="2" id="KW-0810">Translation regulation</keyword>
<protein>
    <recommendedName>
        <fullName evidence="2">Ribosomal silencing factor RsfS</fullName>
    </recommendedName>
</protein>
<comment type="subcellular location">
    <subcellularLocation>
        <location evidence="2">Cytoplasm</location>
    </subcellularLocation>
</comment>
<comment type="subunit">
    <text evidence="2">Interacts with ribosomal protein uL14 (rplN).</text>
</comment>
<keyword evidence="4" id="KW-1185">Reference proteome</keyword>
<comment type="caution">
    <text evidence="3">The sequence shown here is derived from an EMBL/GenBank/DDBJ whole genome shotgun (WGS) entry which is preliminary data.</text>
</comment>
<dbReference type="InterPro" id="IPR043519">
    <property type="entry name" value="NT_sf"/>
</dbReference>
<evidence type="ECO:0000256" key="1">
    <source>
        <dbReference type="ARBA" id="ARBA00010574"/>
    </source>
</evidence>
<dbReference type="NCBIfam" id="TIGR00090">
    <property type="entry name" value="rsfS_iojap_ybeB"/>
    <property type="match status" value="1"/>
</dbReference>
<dbReference type="EMBL" id="JPME01000015">
    <property type="protein sequence ID" value="KEZ89823.1"/>
    <property type="molecule type" value="Genomic_DNA"/>
</dbReference>